<dbReference type="NCBIfam" id="NF041808">
    <property type="entry name" value="daptide_123"/>
    <property type="match status" value="1"/>
</dbReference>
<dbReference type="RefSeq" id="WP_344986941.1">
    <property type="nucleotide sequence ID" value="NZ_BAAAXV010000001.1"/>
</dbReference>
<keyword evidence="3" id="KW-1185">Reference proteome</keyword>
<dbReference type="Proteomes" id="UP001589532">
    <property type="component" value="Unassembled WGS sequence"/>
</dbReference>
<organism evidence="2 3">
    <name type="scientific">Nonomuraea helvata</name>
    <dbReference type="NCBI Taxonomy" id="37484"/>
    <lineage>
        <taxon>Bacteria</taxon>
        <taxon>Bacillati</taxon>
        <taxon>Actinomycetota</taxon>
        <taxon>Actinomycetes</taxon>
        <taxon>Streptosporangiales</taxon>
        <taxon>Streptosporangiaceae</taxon>
        <taxon>Nonomuraea</taxon>
    </lineage>
</organism>
<evidence type="ECO:0000256" key="1">
    <source>
        <dbReference type="SAM" id="Phobius"/>
    </source>
</evidence>
<keyword evidence="1" id="KW-0812">Transmembrane</keyword>
<feature type="transmembrane region" description="Helical" evidence="1">
    <location>
        <begin position="23"/>
        <end position="55"/>
    </location>
</feature>
<name>A0ABV5S8C6_9ACTN</name>
<accession>A0ABV5S8C6</accession>
<proteinExistence type="predicted"/>
<evidence type="ECO:0000313" key="3">
    <source>
        <dbReference type="Proteomes" id="UP001589532"/>
    </source>
</evidence>
<keyword evidence="1" id="KW-0472">Membrane</keyword>
<reference evidence="2 3" key="1">
    <citation type="submission" date="2024-09" db="EMBL/GenBank/DDBJ databases">
        <authorList>
            <person name="Sun Q."/>
            <person name="Mori K."/>
        </authorList>
    </citation>
    <scope>NUCLEOTIDE SEQUENCE [LARGE SCALE GENOMIC DNA]</scope>
    <source>
        <strain evidence="2 3">JCM 3143</strain>
    </source>
</reference>
<dbReference type="EMBL" id="JBHMBW010000037">
    <property type="protein sequence ID" value="MFB9627929.1"/>
    <property type="molecule type" value="Genomic_DNA"/>
</dbReference>
<sequence>METMTDLPLELGMQELESMEAPFWGTFFGVATGVSVVTIVGSLVSYGVSAVVTVIST</sequence>
<evidence type="ECO:0000313" key="2">
    <source>
        <dbReference type="EMBL" id="MFB9627929.1"/>
    </source>
</evidence>
<comment type="caution">
    <text evidence="2">The sequence shown here is derived from an EMBL/GenBank/DDBJ whole genome shotgun (WGS) entry which is preliminary data.</text>
</comment>
<keyword evidence="1" id="KW-1133">Transmembrane helix</keyword>
<gene>
    <name evidence="2" type="ORF">ACFFSA_33015</name>
</gene>
<protein>
    <submittedName>
        <fullName evidence="2">Daptide-type RiPP</fullName>
    </submittedName>
</protein>